<dbReference type="PANTHER" id="PTHR12558">
    <property type="entry name" value="CELL DIVISION CYCLE 16,23,27"/>
    <property type="match status" value="1"/>
</dbReference>
<gene>
    <name evidence="1" type="ORF">AsFPU1_2040</name>
</gene>
<name>A0A401IHF3_APHSA</name>
<keyword evidence="2" id="KW-1185">Reference proteome</keyword>
<dbReference type="OrthoDB" id="443517at2"/>
<dbReference type="EMBL" id="BDQK01000011">
    <property type="protein sequence ID" value="GBF80636.1"/>
    <property type="molecule type" value="Genomic_DNA"/>
</dbReference>
<proteinExistence type="predicted"/>
<reference evidence="2" key="1">
    <citation type="submission" date="2017-05" db="EMBL/GenBank/DDBJ databases">
        <title>Physiological properties and genetic analysis related to exopolysaccharide production of fresh-water unicellular cyanobacterium Aphanothece sacrum, Suizenji Nori, that has been cultured as a food source in Japan.</title>
        <authorList>
            <person name="Kanesaki Y."/>
            <person name="Yoshikawa S."/>
            <person name="Ohki K."/>
        </authorList>
    </citation>
    <scope>NUCLEOTIDE SEQUENCE [LARGE SCALE GENOMIC DNA]</scope>
    <source>
        <strain evidence="2">FPU1</strain>
    </source>
</reference>
<protein>
    <submittedName>
        <fullName evidence="1">Uncharacterized protein</fullName>
    </submittedName>
</protein>
<dbReference type="Proteomes" id="UP000287247">
    <property type="component" value="Unassembled WGS sequence"/>
</dbReference>
<dbReference type="Gene3D" id="1.25.40.10">
    <property type="entry name" value="Tetratricopeptide repeat domain"/>
    <property type="match status" value="2"/>
</dbReference>
<dbReference type="PANTHER" id="PTHR12558:SF13">
    <property type="entry name" value="CELL DIVISION CYCLE PROTEIN 27 HOMOLOG"/>
    <property type="match status" value="1"/>
</dbReference>
<dbReference type="GO" id="GO:0051301">
    <property type="term" value="P:cell division"/>
    <property type="evidence" value="ECO:0007669"/>
    <property type="project" value="TreeGrafter"/>
</dbReference>
<evidence type="ECO:0000313" key="2">
    <source>
        <dbReference type="Proteomes" id="UP000287247"/>
    </source>
</evidence>
<dbReference type="GO" id="GO:0016567">
    <property type="term" value="P:protein ubiquitination"/>
    <property type="evidence" value="ECO:0007669"/>
    <property type="project" value="TreeGrafter"/>
</dbReference>
<dbReference type="GO" id="GO:0005737">
    <property type="term" value="C:cytoplasm"/>
    <property type="evidence" value="ECO:0007669"/>
    <property type="project" value="TreeGrafter"/>
</dbReference>
<accession>A0A401IHF3</accession>
<dbReference type="GO" id="GO:0031145">
    <property type="term" value="P:anaphase-promoting complex-dependent catabolic process"/>
    <property type="evidence" value="ECO:0007669"/>
    <property type="project" value="TreeGrafter"/>
</dbReference>
<dbReference type="AlphaFoldDB" id="A0A401IHF3"/>
<dbReference type="InterPro" id="IPR011990">
    <property type="entry name" value="TPR-like_helical_dom_sf"/>
</dbReference>
<comment type="caution">
    <text evidence="1">The sequence shown here is derived from an EMBL/GenBank/DDBJ whole genome shotgun (WGS) entry which is preliminary data.</text>
</comment>
<dbReference type="Pfam" id="PF13181">
    <property type="entry name" value="TPR_8"/>
    <property type="match status" value="1"/>
</dbReference>
<sequence>MGNMHFVTQVKLQFHKPGAVIKVKSAFEKTIHEEFTHYKNKDNTSLQFPISHVNCPNINESGSKFIPTSNEIYFVVASGSKYGFGDELNNVLHRFSHQLEDTLFFIEDEYDCYIKRYEIKNGKFHYETVVKENGDLADYFTEAFPDDKQLHFNLLRYYALEWQGIISSINFQEPIKAANRALKLADDWLLHYLKGTAYEAGRNSEKALSQFKRALNVKRKENPKLNDSDCRIIYHAISVCLNKINQFEQAISIAEKAMAIIPSWGDYTPTESKGYALMQLKRYEEAIECFDEILKHSLKRRDIAYALYNKACVFTFLKQYDEAVALLYASFHMEKELVNEARHDEALFPLINELQDKNILTTYLR</sequence>
<dbReference type="SUPFAM" id="SSF48452">
    <property type="entry name" value="TPR-like"/>
    <property type="match status" value="1"/>
</dbReference>
<organism evidence="1 2">
    <name type="scientific">Aphanothece sacrum FPU1</name>
    <dbReference type="NCBI Taxonomy" id="1920663"/>
    <lineage>
        <taxon>Bacteria</taxon>
        <taxon>Bacillati</taxon>
        <taxon>Cyanobacteriota</taxon>
        <taxon>Cyanophyceae</taxon>
        <taxon>Oscillatoriophycideae</taxon>
        <taxon>Chroococcales</taxon>
        <taxon>Aphanothecaceae</taxon>
        <taxon>Aphanothece</taxon>
    </lineage>
</organism>
<dbReference type="SMART" id="SM00028">
    <property type="entry name" value="TPR"/>
    <property type="match status" value="4"/>
</dbReference>
<dbReference type="InterPro" id="IPR019734">
    <property type="entry name" value="TPR_rpt"/>
</dbReference>
<evidence type="ECO:0000313" key="1">
    <source>
        <dbReference type="EMBL" id="GBF80636.1"/>
    </source>
</evidence>